<gene>
    <name evidence="2" type="ORF">FJM67_11550</name>
</gene>
<keyword evidence="3" id="KW-1185">Reference proteome</keyword>
<evidence type="ECO:0000313" key="2">
    <source>
        <dbReference type="EMBL" id="TPE49623.1"/>
    </source>
</evidence>
<dbReference type="AlphaFoldDB" id="A0A501WIC0"/>
<organism evidence="2 3">
    <name type="scientific">Maribrevibacterium harenarium</name>
    <dbReference type="NCBI Taxonomy" id="2589817"/>
    <lineage>
        <taxon>Bacteria</taxon>
        <taxon>Pseudomonadati</taxon>
        <taxon>Pseudomonadota</taxon>
        <taxon>Gammaproteobacteria</taxon>
        <taxon>Oceanospirillales</taxon>
        <taxon>Oceanospirillaceae</taxon>
        <taxon>Maribrevibacterium</taxon>
    </lineage>
</organism>
<comment type="caution">
    <text evidence="2">The sequence shown here is derived from an EMBL/GenBank/DDBJ whole genome shotgun (WGS) entry which is preliminary data.</text>
</comment>
<dbReference type="OrthoDB" id="6099139at2"/>
<accession>A0A501WIC0</accession>
<evidence type="ECO:0000313" key="3">
    <source>
        <dbReference type="Proteomes" id="UP000315901"/>
    </source>
</evidence>
<protein>
    <submittedName>
        <fullName evidence="2">Uncharacterized protein</fullName>
    </submittedName>
</protein>
<dbReference type="RefSeq" id="WP_140589453.1">
    <property type="nucleotide sequence ID" value="NZ_VFRR01000023.1"/>
</dbReference>
<dbReference type="Proteomes" id="UP000315901">
    <property type="component" value="Unassembled WGS sequence"/>
</dbReference>
<sequence>MSTDQARQIYLLQQMGVVTWLPKEQPQPAQVDFFTTPWPTATDVASAVPSPIQPTVASFAEPPKPSHEPKAPPQQQQQSVASLREQLNTDDGILVEDLQPIVEKAVHIEVDDAPITVGLPRPVRMLGYQLTQRLFLLTDVPLAFDQDEAVDQLALSLAKALLKVDIEEWQRSQFVWPGPLRNPHLIVKQDWALGAFATFLTHGLRQLGDQPWCIVAGEQAQAYLDGLDGQALAGVRLARIDGLTKLLRIPALRKEAWQQLQTAFFS</sequence>
<name>A0A501WIC0_9GAMM</name>
<dbReference type="EMBL" id="VFRR01000023">
    <property type="protein sequence ID" value="TPE49623.1"/>
    <property type="molecule type" value="Genomic_DNA"/>
</dbReference>
<feature type="region of interest" description="Disordered" evidence="1">
    <location>
        <begin position="44"/>
        <end position="83"/>
    </location>
</feature>
<evidence type="ECO:0000256" key="1">
    <source>
        <dbReference type="SAM" id="MobiDB-lite"/>
    </source>
</evidence>
<proteinExistence type="predicted"/>
<reference evidence="2 3" key="1">
    <citation type="submission" date="2019-06" db="EMBL/GenBank/DDBJ databases">
        <title>A novel bacterium of genus Marinomonas, isolated from coastal sand.</title>
        <authorList>
            <person name="Huang H."/>
            <person name="Mo K."/>
            <person name="Hu Y."/>
        </authorList>
    </citation>
    <scope>NUCLEOTIDE SEQUENCE [LARGE SCALE GENOMIC DNA]</scope>
    <source>
        <strain evidence="2 3">HB171799</strain>
    </source>
</reference>